<feature type="domain" description="Activator of Hsp90 ATPase homologue 1/2-like C-terminal" evidence="2">
    <location>
        <begin position="11"/>
        <end position="126"/>
    </location>
</feature>
<dbReference type="Pfam" id="PF08327">
    <property type="entry name" value="AHSA1"/>
    <property type="match status" value="1"/>
</dbReference>
<sequence length="128" mass="14505">MAIHQEVVFDTNTKTLYEILTNSQQFTNFSGAPAEIGTSPGESFTAFGGMITGQTIESLPGKRLVQAWRAGNWGDGVYSIVKFDLEPLNDVQTKLVFDHTGYPETHKEHLEQGWHERYWAPIKNYIKE</sequence>
<comment type="similarity">
    <text evidence="1">Belongs to the AHA1 family.</text>
</comment>
<dbReference type="RefSeq" id="WP_142933132.1">
    <property type="nucleotide sequence ID" value="NZ_ML660168.1"/>
</dbReference>
<keyword evidence="4" id="KW-1185">Reference proteome</keyword>
<dbReference type="AlphaFoldDB" id="A0A545U7L1"/>
<gene>
    <name evidence="3" type="ORF">FLL46_20025</name>
</gene>
<evidence type="ECO:0000259" key="2">
    <source>
        <dbReference type="Pfam" id="PF08327"/>
    </source>
</evidence>
<evidence type="ECO:0000313" key="3">
    <source>
        <dbReference type="EMBL" id="TQV85455.1"/>
    </source>
</evidence>
<name>A0A545U7L1_9GAMM</name>
<comment type="caution">
    <text evidence="3">The sequence shown here is derived from an EMBL/GenBank/DDBJ whole genome shotgun (WGS) entry which is preliminary data.</text>
</comment>
<reference evidence="3 4" key="1">
    <citation type="submission" date="2019-07" db="EMBL/GenBank/DDBJ databases">
        <title>Draft genome for Aliikangiella sp. M105.</title>
        <authorList>
            <person name="Wang G."/>
        </authorList>
    </citation>
    <scope>NUCLEOTIDE SEQUENCE [LARGE SCALE GENOMIC DNA]</scope>
    <source>
        <strain evidence="3 4">M105</strain>
    </source>
</reference>
<organism evidence="3 4">
    <name type="scientific">Aliikangiella coralliicola</name>
    <dbReference type="NCBI Taxonomy" id="2592383"/>
    <lineage>
        <taxon>Bacteria</taxon>
        <taxon>Pseudomonadati</taxon>
        <taxon>Pseudomonadota</taxon>
        <taxon>Gammaproteobacteria</taxon>
        <taxon>Oceanospirillales</taxon>
        <taxon>Pleioneaceae</taxon>
        <taxon>Aliikangiella</taxon>
    </lineage>
</organism>
<dbReference type="EMBL" id="VIKS01000012">
    <property type="protein sequence ID" value="TQV85455.1"/>
    <property type="molecule type" value="Genomic_DNA"/>
</dbReference>
<dbReference type="SUPFAM" id="SSF55961">
    <property type="entry name" value="Bet v1-like"/>
    <property type="match status" value="1"/>
</dbReference>
<proteinExistence type="inferred from homology"/>
<dbReference type="Gene3D" id="3.30.530.20">
    <property type="match status" value="1"/>
</dbReference>
<protein>
    <recommendedName>
        <fullName evidence="2">Activator of Hsp90 ATPase homologue 1/2-like C-terminal domain-containing protein</fullName>
    </recommendedName>
</protein>
<accession>A0A545U7L1</accession>
<evidence type="ECO:0000313" key="4">
    <source>
        <dbReference type="Proteomes" id="UP000315439"/>
    </source>
</evidence>
<evidence type="ECO:0000256" key="1">
    <source>
        <dbReference type="ARBA" id="ARBA00006817"/>
    </source>
</evidence>
<dbReference type="InterPro" id="IPR023393">
    <property type="entry name" value="START-like_dom_sf"/>
</dbReference>
<dbReference type="OrthoDB" id="9803476at2"/>
<dbReference type="InterPro" id="IPR013538">
    <property type="entry name" value="ASHA1/2-like_C"/>
</dbReference>
<dbReference type="Proteomes" id="UP000315439">
    <property type="component" value="Unassembled WGS sequence"/>
</dbReference>